<dbReference type="Proteomes" id="UP000196694">
    <property type="component" value="Unassembled WGS sequence"/>
</dbReference>
<evidence type="ECO:0000313" key="2">
    <source>
        <dbReference type="EMBL" id="ALL00369.1"/>
    </source>
</evidence>
<dbReference type="PANTHER" id="PTHR35090:SF2">
    <property type="entry name" value="ARSR FAMILY TRANSCRIPTIONAL REGULATOR"/>
    <property type="match status" value="1"/>
</dbReference>
<dbReference type="STRING" id="1273541.Pyrde_0319"/>
<dbReference type="Proteomes" id="UP000058613">
    <property type="component" value="Chromosome"/>
</dbReference>
<dbReference type="RefSeq" id="WP_055407632.1">
    <property type="nucleotide sequence ID" value="NZ_CP013011.1"/>
</dbReference>
<reference evidence="2 4" key="1">
    <citation type="submission" date="2015-10" db="EMBL/GenBank/DDBJ databases">
        <title>Complete genome sequence of hyperthermophilic archaeon Pyrodictium delaneyi Su06.</title>
        <authorList>
            <person name="Jung J.-H."/>
            <person name="Lin J."/>
            <person name="Holden J.F."/>
            <person name="Park C.-S."/>
        </authorList>
    </citation>
    <scope>NUCLEOTIDE SEQUENCE [LARGE SCALE GENOMIC DNA]</scope>
    <source>
        <strain evidence="2 4">Su06</strain>
    </source>
</reference>
<feature type="domain" description="4-vinyl reductase 4VR" evidence="1">
    <location>
        <begin position="115"/>
        <end position="178"/>
    </location>
</feature>
<organism evidence="2 4">
    <name type="scientific">Pyrodictium delaneyi</name>
    <dbReference type="NCBI Taxonomy" id="1273541"/>
    <lineage>
        <taxon>Archaea</taxon>
        <taxon>Thermoproteota</taxon>
        <taxon>Thermoprotei</taxon>
        <taxon>Desulfurococcales</taxon>
        <taxon>Pyrodictiaceae</taxon>
        <taxon>Pyrodictium</taxon>
    </lineage>
</organism>
<evidence type="ECO:0000313" key="3">
    <source>
        <dbReference type="EMBL" id="OWJ54423.1"/>
    </source>
</evidence>
<gene>
    <name evidence="3" type="ORF">Pdsh_08120</name>
    <name evidence="2" type="ORF">Pyrde_0319</name>
</gene>
<dbReference type="GeneID" id="26098640"/>
<evidence type="ECO:0000313" key="4">
    <source>
        <dbReference type="Proteomes" id="UP000058613"/>
    </source>
</evidence>
<dbReference type="SUPFAM" id="SSF111126">
    <property type="entry name" value="Ligand-binding domain in the NO signalling and Golgi transport"/>
    <property type="match status" value="1"/>
</dbReference>
<dbReference type="InterPro" id="IPR004096">
    <property type="entry name" value="V4R"/>
</dbReference>
<dbReference type="KEGG" id="pdl:Pyrde_0319"/>
<dbReference type="Gene3D" id="3.30.1380.20">
    <property type="entry name" value="Trafficking protein particle complex subunit 3"/>
    <property type="match status" value="1"/>
</dbReference>
<evidence type="ECO:0000259" key="1">
    <source>
        <dbReference type="SMART" id="SM00989"/>
    </source>
</evidence>
<dbReference type="PANTHER" id="PTHR35090">
    <property type="entry name" value="DNA-DIRECTED RNA POLYMERASE SUBUNIT I"/>
    <property type="match status" value="1"/>
</dbReference>
<dbReference type="AlphaFoldDB" id="A0A0N7JCU5"/>
<dbReference type="OrthoDB" id="371687at2157"/>
<dbReference type="EMBL" id="CP013011">
    <property type="protein sequence ID" value="ALL00369.1"/>
    <property type="molecule type" value="Genomic_DNA"/>
</dbReference>
<dbReference type="EMBL" id="NCQP01000006">
    <property type="protein sequence ID" value="OWJ54423.1"/>
    <property type="molecule type" value="Genomic_DNA"/>
</dbReference>
<keyword evidence="5" id="KW-1185">Reference proteome</keyword>
<protein>
    <recommendedName>
        <fullName evidence="1">4-vinyl reductase 4VR domain-containing protein</fullName>
    </recommendedName>
</protein>
<dbReference type="InterPro" id="IPR024096">
    <property type="entry name" value="NO_sig/Golgi_transp_ligand-bd"/>
</dbReference>
<name>A0A0N7JCU5_9CREN</name>
<proteinExistence type="predicted"/>
<evidence type="ECO:0000313" key="5">
    <source>
        <dbReference type="Proteomes" id="UP000196694"/>
    </source>
</evidence>
<accession>A0A0N7JCU5</accession>
<dbReference type="SMART" id="SM00989">
    <property type="entry name" value="V4R"/>
    <property type="match status" value="1"/>
</dbReference>
<sequence length="179" mass="19980">MVATSIRLSEGELRIGEGNERYILIPMRAYAEIVASFFDLVGVAAGGPLYYLGKRIGHGLVEELENRLREGVTRRELTDVIMVVAKLFEELGFGTIEVNAVDKTRIILKMKNPPSLAGTRYVQGIFDKLKSSNMHVCYLEAGMIAGSLEKILGKRFRAREVESKIDGDSMYCFIEVTEV</sequence>
<reference evidence="3 5" key="2">
    <citation type="submission" date="2017-05" db="EMBL/GenBank/DDBJ databases">
        <title>The draft genome of the hyperthermophilic archaeon 'Pyrodictium delaneyi strain Hulk', an iron and nitrate reducer, reveals the capacity for sulfate reduction.</title>
        <authorList>
            <person name="Demey L.M."/>
            <person name="Miller C."/>
            <person name="Manzella M."/>
            <person name="Reguera G."/>
            <person name="Kashefi K."/>
        </authorList>
    </citation>
    <scope>NUCLEOTIDE SEQUENCE [LARGE SCALE GENOMIC DNA]</scope>
    <source>
        <strain evidence="3 5">Hulk</strain>
    </source>
</reference>